<dbReference type="SUPFAM" id="SSF53822">
    <property type="entry name" value="Periplasmic binding protein-like I"/>
    <property type="match status" value="1"/>
</dbReference>
<dbReference type="CDD" id="cd06288">
    <property type="entry name" value="PBP1_sucrose_transcription_regulator"/>
    <property type="match status" value="1"/>
</dbReference>
<evidence type="ECO:0000313" key="7">
    <source>
        <dbReference type="Proteomes" id="UP000029055"/>
    </source>
</evidence>
<dbReference type="InterPro" id="IPR000843">
    <property type="entry name" value="HTH_LacI"/>
</dbReference>
<dbReference type="InterPro" id="IPR046335">
    <property type="entry name" value="LacI/GalR-like_sensor"/>
</dbReference>
<reference evidence="6 7" key="1">
    <citation type="submission" date="2014-03" db="EMBL/GenBank/DDBJ databases">
        <title>Genomics of Bifidobacteria.</title>
        <authorList>
            <person name="Ventura M."/>
            <person name="Milani C."/>
            <person name="Lugli G.A."/>
        </authorList>
    </citation>
    <scope>NUCLEOTIDE SEQUENCE [LARGE SCALE GENOMIC DNA]</scope>
    <source>
        <strain evidence="6 7">LMG 11597</strain>
    </source>
</reference>
<protein>
    <submittedName>
        <fullName evidence="6">LacI-type transcriptional regulator</fullName>
    </submittedName>
</protein>
<dbReference type="STRING" id="77635.BISU_2222"/>
<name>A0A087DU21_9BIFI</name>
<sequence>MTTMKEIAQRTGVSVSTVSLVLNNRDAGRVKPGTASHVRQTAQALGYQPNPLARSLRTSKTRILGFISEEIATTPYAGGMILGAQDAASRLGYVMLTVNTDGIANANDEIAALQRYGVDGFVYAKMFNCLTSVPSSLASLPFVLADAQDEEHRSPSITPDEFQIGYDATRRLIAADCAHIAYIGSSDPMLAQGLRLAGHRQALKDAGLDFGSHMQISVSGNEAALSAIDRMIESEHPDGFFCFNDARAMQVYLCAARHGLHIGEDISVIGVDNHRVFAETLSPRLTSVELPHYEMGFWAVSKLVSLIEEQNPSEATLPPTDRDTAPMPLLDSAPAQIHCRLIEKESVRRR</sequence>
<comment type="caution">
    <text evidence="6">The sequence shown here is derived from an EMBL/GenBank/DDBJ whole genome shotgun (WGS) entry which is preliminary data.</text>
</comment>
<dbReference type="GO" id="GO:0003700">
    <property type="term" value="F:DNA-binding transcription factor activity"/>
    <property type="evidence" value="ECO:0007669"/>
    <property type="project" value="TreeGrafter"/>
</dbReference>
<dbReference type="InterPro" id="IPR028082">
    <property type="entry name" value="Peripla_BP_I"/>
</dbReference>
<dbReference type="PANTHER" id="PTHR30146">
    <property type="entry name" value="LACI-RELATED TRANSCRIPTIONAL REPRESSOR"/>
    <property type="match status" value="1"/>
</dbReference>
<dbReference type="Pfam" id="PF13377">
    <property type="entry name" value="Peripla_BP_3"/>
    <property type="match status" value="1"/>
</dbReference>
<dbReference type="PROSITE" id="PS50932">
    <property type="entry name" value="HTH_LACI_2"/>
    <property type="match status" value="1"/>
</dbReference>
<dbReference type="RefSeq" id="WP_024463628.1">
    <property type="nucleotide sequence ID" value="NZ_CP062939.1"/>
</dbReference>
<gene>
    <name evidence="6" type="ORF">BISU_2222</name>
</gene>
<accession>A0A087DU21</accession>
<evidence type="ECO:0000256" key="2">
    <source>
        <dbReference type="ARBA" id="ARBA00023015"/>
    </source>
</evidence>
<evidence type="ECO:0000313" key="6">
    <source>
        <dbReference type="EMBL" id="KFI99021.1"/>
    </source>
</evidence>
<feature type="domain" description="HTH lacI-type" evidence="5">
    <location>
        <begin position="2"/>
        <end position="58"/>
    </location>
</feature>
<dbReference type="Gene3D" id="3.40.50.2300">
    <property type="match status" value="2"/>
</dbReference>
<dbReference type="PROSITE" id="PS00356">
    <property type="entry name" value="HTH_LACI_1"/>
    <property type="match status" value="1"/>
</dbReference>
<proteinExistence type="predicted"/>
<keyword evidence="3" id="KW-0238">DNA-binding</keyword>
<organism evidence="6 7">
    <name type="scientific">Bifidobacterium subtile</name>
    <dbReference type="NCBI Taxonomy" id="77635"/>
    <lineage>
        <taxon>Bacteria</taxon>
        <taxon>Bacillati</taxon>
        <taxon>Actinomycetota</taxon>
        <taxon>Actinomycetes</taxon>
        <taxon>Bifidobacteriales</taxon>
        <taxon>Bifidobacteriaceae</taxon>
        <taxon>Bifidobacterium</taxon>
    </lineage>
</organism>
<dbReference type="SMART" id="SM00354">
    <property type="entry name" value="HTH_LACI"/>
    <property type="match status" value="1"/>
</dbReference>
<dbReference type="Proteomes" id="UP000029055">
    <property type="component" value="Unassembled WGS sequence"/>
</dbReference>
<dbReference type="SUPFAM" id="SSF47413">
    <property type="entry name" value="lambda repressor-like DNA-binding domains"/>
    <property type="match status" value="1"/>
</dbReference>
<evidence type="ECO:0000256" key="1">
    <source>
        <dbReference type="ARBA" id="ARBA00022491"/>
    </source>
</evidence>
<dbReference type="GO" id="GO:0000976">
    <property type="term" value="F:transcription cis-regulatory region binding"/>
    <property type="evidence" value="ECO:0007669"/>
    <property type="project" value="TreeGrafter"/>
</dbReference>
<dbReference type="AlphaFoldDB" id="A0A087DU21"/>
<dbReference type="eggNOG" id="COG1609">
    <property type="taxonomic scope" value="Bacteria"/>
</dbReference>
<dbReference type="InterPro" id="IPR010982">
    <property type="entry name" value="Lambda_DNA-bd_dom_sf"/>
</dbReference>
<keyword evidence="4" id="KW-0804">Transcription</keyword>
<dbReference type="EMBL" id="JGZR01000016">
    <property type="protein sequence ID" value="KFI99021.1"/>
    <property type="molecule type" value="Genomic_DNA"/>
</dbReference>
<evidence type="ECO:0000256" key="3">
    <source>
        <dbReference type="ARBA" id="ARBA00023125"/>
    </source>
</evidence>
<keyword evidence="2" id="KW-0805">Transcription regulation</keyword>
<evidence type="ECO:0000259" key="5">
    <source>
        <dbReference type="PROSITE" id="PS50932"/>
    </source>
</evidence>
<evidence type="ECO:0000256" key="4">
    <source>
        <dbReference type="ARBA" id="ARBA00023163"/>
    </source>
</evidence>
<dbReference type="CDD" id="cd01392">
    <property type="entry name" value="HTH_LacI"/>
    <property type="match status" value="1"/>
</dbReference>
<dbReference type="Gene3D" id="1.10.260.40">
    <property type="entry name" value="lambda repressor-like DNA-binding domains"/>
    <property type="match status" value="1"/>
</dbReference>
<keyword evidence="7" id="KW-1185">Reference proteome</keyword>
<dbReference type="OrthoDB" id="9798934at2"/>
<dbReference type="PANTHER" id="PTHR30146:SF148">
    <property type="entry name" value="HTH-TYPE TRANSCRIPTIONAL REPRESSOR PURR-RELATED"/>
    <property type="match status" value="1"/>
</dbReference>
<dbReference type="Pfam" id="PF00356">
    <property type="entry name" value="LacI"/>
    <property type="match status" value="1"/>
</dbReference>
<keyword evidence="1" id="KW-0678">Repressor</keyword>